<organism evidence="6 8">
    <name type="scientific">Phytophthora rubi</name>
    <dbReference type="NCBI Taxonomy" id="129364"/>
    <lineage>
        <taxon>Eukaryota</taxon>
        <taxon>Sar</taxon>
        <taxon>Stramenopiles</taxon>
        <taxon>Oomycota</taxon>
        <taxon>Peronosporomycetes</taxon>
        <taxon>Peronosporales</taxon>
        <taxon>Peronosporaceae</taxon>
        <taxon>Phytophthora</taxon>
    </lineage>
</organism>
<keyword evidence="8" id="KW-1185">Reference proteome</keyword>
<dbReference type="PROSITE" id="PS50157">
    <property type="entry name" value="ZINC_FINGER_C2H2_2"/>
    <property type="match status" value="1"/>
</dbReference>
<keyword evidence="1" id="KW-0479">Metal-binding</keyword>
<dbReference type="Proteomes" id="UP000429607">
    <property type="component" value="Unassembled WGS sequence"/>
</dbReference>
<dbReference type="OrthoDB" id="129749at2759"/>
<keyword evidence="1" id="KW-0862">Zinc</keyword>
<dbReference type="Proteomes" id="UP000435112">
    <property type="component" value="Unassembled WGS sequence"/>
</dbReference>
<dbReference type="EMBL" id="QXFV01000483">
    <property type="protein sequence ID" value="KAE9036230.1"/>
    <property type="molecule type" value="Genomic_DNA"/>
</dbReference>
<feature type="domain" description="C2H2-type" evidence="3">
    <location>
        <begin position="128"/>
        <end position="156"/>
    </location>
</feature>
<evidence type="ECO:0000313" key="8">
    <source>
        <dbReference type="Proteomes" id="UP000434957"/>
    </source>
</evidence>
<evidence type="ECO:0000313" key="9">
    <source>
        <dbReference type="Proteomes" id="UP000435112"/>
    </source>
</evidence>
<protein>
    <recommendedName>
        <fullName evidence="3">C2H2-type domain-containing protein</fullName>
    </recommendedName>
</protein>
<dbReference type="InterPro" id="IPR013087">
    <property type="entry name" value="Znf_C2H2_type"/>
</dbReference>
<proteinExistence type="predicted"/>
<evidence type="ECO:0000256" key="2">
    <source>
        <dbReference type="SAM" id="MobiDB-lite"/>
    </source>
</evidence>
<evidence type="ECO:0000313" key="4">
    <source>
        <dbReference type="EMBL" id="KAE8984851.1"/>
    </source>
</evidence>
<accession>A0A6A4FNR5</accession>
<dbReference type="EMBL" id="QXFT01000472">
    <property type="protein sequence ID" value="KAE9342994.1"/>
    <property type="molecule type" value="Genomic_DNA"/>
</dbReference>
<dbReference type="AlphaFoldDB" id="A0A6A4FNR5"/>
<dbReference type="EMBL" id="QXFU01002509">
    <property type="protein sequence ID" value="KAE8984851.1"/>
    <property type="molecule type" value="Genomic_DNA"/>
</dbReference>
<name>A0A6A4FNR5_9STRA</name>
<comment type="caution">
    <text evidence="6">The sequence shown here is derived from an EMBL/GenBank/DDBJ whole genome shotgun (WGS) entry which is preliminary data.</text>
</comment>
<feature type="compositionally biased region" description="Pro residues" evidence="2">
    <location>
        <begin position="1"/>
        <end position="19"/>
    </location>
</feature>
<evidence type="ECO:0000259" key="3">
    <source>
        <dbReference type="PROSITE" id="PS50157"/>
    </source>
</evidence>
<keyword evidence="1" id="KW-0863">Zinc-finger</keyword>
<gene>
    <name evidence="5" type="ORF">PR001_g8940</name>
    <name evidence="4" type="ORF">PR002_g22811</name>
    <name evidence="6" type="ORF">PR003_g9191</name>
</gene>
<evidence type="ECO:0000256" key="1">
    <source>
        <dbReference type="PROSITE-ProRule" id="PRU00042"/>
    </source>
</evidence>
<dbReference type="Proteomes" id="UP000434957">
    <property type="component" value="Unassembled WGS sequence"/>
</dbReference>
<evidence type="ECO:0000313" key="7">
    <source>
        <dbReference type="Proteomes" id="UP000429607"/>
    </source>
</evidence>
<reference evidence="6 8" key="1">
    <citation type="submission" date="2018-08" db="EMBL/GenBank/DDBJ databases">
        <title>Genomic investigation of the strawberry pathogen Phytophthora fragariae indicates pathogenicity is determined by transcriptional variation in three key races.</title>
        <authorList>
            <person name="Adams T.M."/>
            <person name="Armitage A.D."/>
            <person name="Sobczyk M.K."/>
            <person name="Bates H.J."/>
            <person name="Dunwell J.M."/>
            <person name="Nellist C.F."/>
            <person name="Harrison R.J."/>
        </authorList>
    </citation>
    <scope>NUCLEOTIDE SEQUENCE [LARGE SCALE GENOMIC DNA]</scope>
    <source>
        <strain evidence="5 7">SCRP249</strain>
        <strain evidence="4 9">SCRP324</strain>
        <strain evidence="6 8">SCRP333</strain>
    </source>
</reference>
<dbReference type="GO" id="GO:0008270">
    <property type="term" value="F:zinc ion binding"/>
    <property type="evidence" value="ECO:0007669"/>
    <property type="project" value="UniProtKB-KW"/>
</dbReference>
<feature type="region of interest" description="Disordered" evidence="2">
    <location>
        <begin position="1"/>
        <end position="44"/>
    </location>
</feature>
<sequence>MPQTPRPRPPAPLPTPTTPKNPAHVHYRPGRVGGRLAVAPAPGAASAATAAAIAEAADAADAVAQAAAQACGPARGEDQEMKAEVSDADAAKAAAAQAASGSKTQYLQPQDGPQDPVQTTYAHDAAHFECALCAYVDTELATLVAHRRAVHRGTRFTDIFSSGRRCPLLFC</sequence>
<evidence type="ECO:0000313" key="5">
    <source>
        <dbReference type="EMBL" id="KAE9036230.1"/>
    </source>
</evidence>
<evidence type="ECO:0000313" key="6">
    <source>
        <dbReference type="EMBL" id="KAE9342994.1"/>
    </source>
</evidence>